<keyword evidence="1" id="KW-0067">ATP-binding</keyword>
<dbReference type="EMBL" id="FNDU01000007">
    <property type="protein sequence ID" value="SDI36933.1"/>
    <property type="molecule type" value="Genomic_DNA"/>
</dbReference>
<dbReference type="Pfam" id="PF02769">
    <property type="entry name" value="AIRS_C"/>
    <property type="match status" value="1"/>
</dbReference>
<comment type="catalytic activity">
    <reaction evidence="1">
        <text>thiamine phosphate + ATP = thiamine diphosphate + ADP</text>
        <dbReference type="Rhea" id="RHEA:15913"/>
        <dbReference type="ChEBI" id="CHEBI:30616"/>
        <dbReference type="ChEBI" id="CHEBI:37575"/>
        <dbReference type="ChEBI" id="CHEBI:58937"/>
        <dbReference type="ChEBI" id="CHEBI:456216"/>
        <dbReference type="EC" id="2.7.4.16"/>
    </reaction>
</comment>
<evidence type="ECO:0000256" key="1">
    <source>
        <dbReference type="HAMAP-Rule" id="MF_02128"/>
    </source>
</evidence>
<feature type="binding site" evidence="1">
    <location>
        <position position="149"/>
    </location>
    <ligand>
        <name>ATP</name>
        <dbReference type="ChEBI" id="CHEBI:30616"/>
    </ligand>
</feature>
<dbReference type="Pfam" id="PF00586">
    <property type="entry name" value="AIRS"/>
    <property type="match status" value="1"/>
</dbReference>
<dbReference type="NCBIfam" id="TIGR01379">
    <property type="entry name" value="thiL"/>
    <property type="match status" value="1"/>
</dbReference>
<dbReference type="InterPro" id="IPR010918">
    <property type="entry name" value="PurM-like_C_dom"/>
</dbReference>
<dbReference type="PIRSF" id="PIRSF005303">
    <property type="entry name" value="Thiam_monoph_kin"/>
    <property type="match status" value="1"/>
</dbReference>
<feature type="binding site" evidence="1">
    <location>
        <position position="75"/>
    </location>
    <ligand>
        <name>Mg(2+)</name>
        <dbReference type="ChEBI" id="CHEBI:18420"/>
        <label>4</label>
    </ligand>
</feature>
<sequence length="328" mass="36599">MPKDEFEWIRQHTPQRHFQKSLIEGIGDDAAVFASETEYNQLLCVDTMIENVHFKKKTMSPEDIGYKALAVNLSDIAAMGGIPVFYMVSIAVPGTWSDDELKGIYNGITDLGAFYQIDMIGGDTVSSPHELMISVTVYGKVEHNASLLRGNAKPGDYVFLTSATGRSAAGLDILLNKGRLSDFNEKEKVLINHHQRPKPKIIAGRTALKLQARIALNDISDGLASETFEIAEASGTSIELFKNQIPVAEELLLFSENKYWQWILYGGEDFEIVGTVSESDWLKLQEAMKREGIVLYKIGRVKEGHPSVTLIDGEKKESLQKQGYNHFR</sequence>
<feature type="binding site" evidence="1">
    <location>
        <position position="220"/>
    </location>
    <ligand>
        <name>ATP</name>
        <dbReference type="ChEBI" id="CHEBI:30616"/>
    </ligand>
</feature>
<dbReference type="PANTHER" id="PTHR30270">
    <property type="entry name" value="THIAMINE-MONOPHOSPHATE KINASE"/>
    <property type="match status" value="1"/>
</dbReference>
<dbReference type="SUPFAM" id="SSF55326">
    <property type="entry name" value="PurM N-terminal domain-like"/>
    <property type="match status" value="1"/>
</dbReference>
<dbReference type="InterPro" id="IPR036921">
    <property type="entry name" value="PurM-like_N_sf"/>
</dbReference>
<comment type="similarity">
    <text evidence="1">Belongs to the thiamine-monophosphate kinase family.</text>
</comment>
<dbReference type="GO" id="GO:0009030">
    <property type="term" value="F:thiamine-phosphate kinase activity"/>
    <property type="evidence" value="ECO:0007669"/>
    <property type="project" value="UniProtKB-UniRule"/>
</dbReference>
<dbReference type="HAMAP" id="MF_02128">
    <property type="entry name" value="TMP_kinase"/>
    <property type="match status" value="1"/>
</dbReference>
<protein>
    <recommendedName>
        <fullName evidence="1">Thiamine-monophosphate kinase</fullName>
        <shortName evidence="1">TMP kinase</shortName>
        <shortName evidence="1">Thiamine-phosphate kinase</shortName>
        <ecNumber evidence="1">2.7.4.16</ecNumber>
    </recommendedName>
</protein>
<feature type="binding site" evidence="1">
    <location>
        <position position="123"/>
    </location>
    <ligand>
        <name>Mg(2+)</name>
        <dbReference type="ChEBI" id="CHEBI:18420"/>
        <label>1</label>
    </ligand>
</feature>
<dbReference type="EC" id="2.7.4.16" evidence="1"/>
<feature type="binding site" evidence="1">
    <location>
        <position position="53"/>
    </location>
    <ligand>
        <name>substrate</name>
    </ligand>
</feature>
<evidence type="ECO:0000313" key="4">
    <source>
        <dbReference type="EMBL" id="SDI36933.1"/>
    </source>
</evidence>
<feature type="binding site" evidence="1">
    <location>
        <begin position="122"/>
        <end position="123"/>
    </location>
    <ligand>
        <name>ATP</name>
        <dbReference type="ChEBI" id="CHEBI:30616"/>
    </ligand>
</feature>
<keyword evidence="1" id="KW-0460">Magnesium</keyword>
<evidence type="ECO:0000259" key="2">
    <source>
        <dbReference type="Pfam" id="PF00586"/>
    </source>
</evidence>
<feature type="binding site" evidence="1">
    <location>
        <position position="29"/>
    </location>
    <ligand>
        <name>Mg(2+)</name>
        <dbReference type="ChEBI" id="CHEBI:18420"/>
        <label>3</label>
    </ligand>
</feature>
<feature type="binding site" evidence="1">
    <location>
        <position position="221"/>
    </location>
    <ligand>
        <name>Mg(2+)</name>
        <dbReference type="ChEBI" id="CHEBI:18420"/>
        <label>5</label>
    </ligand>
</feature>
<feature type="domain" description="PurM-like C-terminal" evidence="3">
    <location>
        <begin position="153"/>
        <end position="308"/>
    </location>
</feature>
<feature type="domain" description="PurM-like N-terminal" evidence="2">
    <location>
        <begin position="27"/>
        <end position="141"/>
    </location>
</feature>
<comment type="pathway">
    <text evidence="1">Cofactor biosynthesis; thiamine diphosphate biosynthesis; thiamine diphosphate from thiamine phosphate: step 1/1.</text>
</comment>
<dbReference type="Gene3D" id="3.30.1330.10">
    <property type="entry name" value="PurM-like, N-terminal domain"/>
    <property type="match status" value="1"/>
</dbReference>
<dbReference type="InterPro" id="IPR016188">
    <property type="entry name" value="PurM-like_N"/>
</dbReference>
<keyword evidence="1" id="KW-0808">Transferase</keyword>
<proteinExistence type="inferred from homology"/>
<feature type="binding site" evidence="1">
    <location>
        <position position="324"/>
    </location>
    <ligand>
        <name>substrate</name>
    </ligand>
</feature>
<keyword evidence="5" id="KW-1185">Reference proteome</keyword>
<dbReference type="UniPathway" id="UPA00060">
    <property type="reaction ID" value="UER00142"/>
</dbReference>
<comment type="function">
    <text evidence="1">Catalyzes the ATP-dependent phosphorylation of thiamine-monophosphate (TMP) to form thiamine-pyrophosphate (TPP), the active form of vitamin B1.</text>
</comment>
<gene>
    <name evidence="1" type="primary">thiL</name>
    <name evidence="4" type="ORF">SAMN05216352_10712</name>
</gene>
<dbReference type="PANTHER" id="PTHR30270:SF0">
    <property type="entry name" value="THIAMINE-MONOPHOSPHATE KINASE"/>
    <property type="match status" value="1"/>
</dbReference>
<comment type="miscellaneous">
    <text evidence="1">Reaction mechanism of ThiL seems to utilize a direct, inline transfer of the gamma-phosphate of ATP to TMP rather than a phosphorylated enzyme intermediate.</text>
</comment>
<evidence type="ECO:0000313" key="5">
    <source>
        <dbReference type="Proteomes" id="UP000199017"/>
    </source>
</evidence>
<dbReference type="OrthoDB" id="9802811at2"/>
<dbReference type="AlphaFoldDB" id="A0A1G8K0M4"/>
<feature type="binding site" evidence="1">
    <location>
        <position position="75"/>
    </location>
    <ligand>
        <name>Mg(2+)</name>
        <dbReference type="ChEBI" id="CHEBI:18420"/>
        <label>3</label>
    </ligand>
</feature>
<comment type="caution">
    <text evidence="1">Lacks conserved residue(s) required for the propagation of feature annotation.</text>
</comment>
<dbReference type="Proteomes" id="UP000199017">
    <property type="component" value="Unassembled WGS sequence"/>
</dbReference>
<dbReference type="STRING" id="930129.SAMN05216352_10712"/>
<dbReference type="GO" id="GO:0000287">
    <property type="term" value="F:magnesium ion binding"/>
    <property type="evidence" value="ECO:0007669"/>
    <property type="project" value="UniProtKB-UniRule"/>
</dbReference>
<dbReference type="CDD" id="cd02194">
    <property type="entry name" value="ThiL"/>
    <property type="match status" value="1"/>
</dbReference>
<reference evidence="4 5" key="1">
    <citation type="submission" date="2016-10" db="EMBL/GenBank/DDBJ databases">
        <authorList>
            <person name="de Groot N.N."/>
        </authorList>
    </citation>
    <scope>NUCLEOTIDE SEQUENCE [LARGE SCALE GENOMIC DNA]</scope>
    <source>
        <strain evidence="5">P4B,CCM 7963,CECT 7998,DSM 25260,IBRC-M 10614,KCTC 13821</strain>
    </source>
</reference>
<feature type="binding site" evidence="1">
    <location>
        <position position="29"/>
    </location>
    <ligand>
        <name>Mg(2+)</name>
        <dbReference type="ChEBI" id="CHEBI:18420"/>
        <label>4</label>
    </ligand>
</feature>
<evidence type="ECO:0000259" key="3">
    <source>
        <dbReference type="Pfam" id="PF02769"/>
    </source>
</evidence>
<keyword evidence="1 4" id="KW-0418">Kinase</keyword>
<dbReference type="GO" id="GO:0009229">
    <property type="term" value="P:thiamine diphosphate biosynthetic process"/>
    <property type="evidence" value="ECO:0007669"/>
    <property type="project" value="UniProtKB-UniRule"/>
</dbReference>
<dbReference type="GO" id="GO:0005524">
    <property type="term" value="F:ATP binding"/>
    <property type="evidence" value="ECO:0007669"/>
    <property type="project" value="UniProtKB-UniRule"/>
</dbReference>
<dbReference type="Gene3D" id="3.90.650.10">
    <property type="entry name" value="PurM-like C-terminal domain"/>
    <property type="match status" value="1"/>
</dbReference>
<dbReference type="InterPro" id="IPR036676">
    <property type="entry name" value="PurM-like_C_sf"/>
</dbReference>
<keyword evidence="1" id="KW-0547">Nucleotide-binding</keyword>
<feature type="binding site" evidence="1">
    <location>
        <position position="46"/>
    </location>
    <ligand>
        <name>Mg(2+)</name>
        <dbReference type="ChEBI" id="CHEBI:18420"/>
        <label>2</label>
    </ligand>
</feature>
<feature type="binding site" evidence="1">
    <location>
        <position position="218"/>
    </location>
    <ligand>
        <name>Mg(2+)</name>
        <dbReference type="ChEBI" id="CHEBI:18420"/>
        <label>3</label>
    </ligand>
</feature>
<feature type="binding site" evidence="1">
    <location>
        <position position="105"/>
    </location>
    <ligand>
        <name>ATP</name>
        <dbReference type="ChEBI" id="CHEBI:30616"/>
    </ligand>
</feature>
<dbReference type="SUPFAM" id="SSF56042">
    <property type="entry name" value="PurM C-terminal domain-like"/>
    <property type="match status" value="1"/>
</dbReference>
<keyword evidence="1" id="KW-0784">Thiamine biosynthesis</keyword>
<feature type="binding site" evidence="1">
    <location>
        <position position="46"/>
    </location>
    <ligand>
        <name>Mg(2+)</name>
        <dbReference type="ChEBI" id="CHEBI:18420"/>
        <label>1</label>
    </ligand>
</feature>
<accession>A0A1G8K0M4</accession>
<name>A0A1G8K0M4_9BACI</name>
<dbReference type="RefSeq" id="WP_091585378.1">
    <property type="nucleotide sequence ID" value="NZ_FNDU01000007.1"/>
</dbReference>
<dbReference type="GO" id="GO:0009228">
    <property type="term" value="P:thiamine biosynthetic process"/>
    <property type="evidence" value="ECO:0007669"/>
    <property type="project" value="UniProtKB-KW"/>
</dbReference>
<dbReference type="InterPro" id="IPR006283">
    <property type="entry name" value="ThiL-like"/>
</dbReference>
<feature type="binding site" evidence="1">
    <location>
        <position position="268"/>
    </location>
    <ligand>
        <name>substrate</name>
    </ligand>
</feature>
<keyword evidence="1" id="KW-0479">Metal-binding</keyword>
<feature type="binding site" evidence="1">
    <location>
        <position position="75"/>
    </location>
    <ligand>
        <name>Mg(2+)</name>
        <dbReference type="ChEBI" id="CHEBI:18420"/>
        <label>2</label>
    </ligand>
</feature>
<organism evidence="4 5">
    <name type="scientific">Alteribacillus bidgolensis</name>
    <dbReference type="NCBI Taxonomy" id="930129"/>
    <lineage>
        <taxon>Bacteria</taxon>
        <taxon>Bacillati</taxon>
        <taxon>Bacillota</taxon>
        <taxon>Bacilli</taxon>
        <taxon>Bacillales</taxon>
        <taxon>Bacillaceae</taxon>
        <taxon>Alteribacillus</taxon>
    </lineage>
</organism>